<dbReference type="AlphaFoldDB" id="A0AAW8TVG0"/>
<dbReference type="Gene3D" id="1.10.260.40">
    <property type="entry name" value="lambda repressor-like DNA-binding domains"/>
    <property type="match status" value="1"/>
</dbReference>
<dbReference type="PANTHER" id="PTHR30146">
    <property type="entry name" value="LACI-RELATED TRANSCRIPTIONAL REPRESSOR"/>
    <property type="match status" value="1"/>
</dbReference>
<dbReference type="InterPro" id="IPR000843">
    <property type="entry name" value="HTH_LacI"/>
</dbReference>
<dbReference type="Pfam" id="PF00356">
    <property type="entry name" value="LacI"/>
    <property type="match status" value="1"/>
</dbReference>
<evidence type="ECO:0000256" key="3">
    <source>
        <dbReference type="ARBA" id="ARBA00023163"/>
    </source>
</evidence>
<sequence>MATITDIARAAEVSISTVSRVLNYDPTLSVTEETKRKIFEAAENLNYTKYKVKQKNRQPVEKKESQTSIGIIQWRLDDEELEDIYYMSIRLGVEKRAAELGYTVVKFSQIDESIAQSVDGLLAIGKFTQETIDKLRNLHPNLCVIGSNFPLNDYDSVNTDFSQATELALQHLLDLGHKKIAFIGAEESKNMYGFRRYKTPTANTFRDIMRSQGLLDEDYFIMRDNSRLDVATGEALTQFALEQWQDELPTAILAANDAFAIGVIHTLKARNIKIPKDISVMGINDISISQYVSPPLSSVKAFTEHMGEAAVDLLAKRIKSPVVAQRIFLSTELVVRDSTGKPRGN</sequence>
<dbReference type="Gene3D" id="3.40.50.2300">
    <property type="match status" value="2"/>
</dbReference>
<dbReference type="EMBL" id="JARQBJ010000002">
    <property type="protein sequence ID" value="MDT2809953.1"/>
    <property type="molecule type" value="Genomic_DNA"/>
</dbReference>
<dbReference type="SUPFAM" id="SSF53822">
    <property type="entry name" value="Periplasmic binding protein-like I"/>
    <property type="match status" value="1"/>
</dbReference>
<evidence type="ECO:0000313" key="5">
    <source>
        <dbReference type="EMBL" id="MDT2809953.1"/>
    </source>
</evidence>
<dbReference type="InterPro" id="IPR028082">
    <property type="entry name" value="Peripla_BP_I"/>
</dbReference>
<evidence type="ECO:0000259" key="4">
    <source>
        <dbReference type="PROSITE" id="PS50932"/>
    </source>
</evidence>
<dbReference type="InterPro" id="IPR046335">
    <property type="entry name" value="LacI/GalR-like_sensor"/>
</dbReference>
<evidence type="ECO:0000256" key="2">
    <source>
        <dbReference type="ARBA" id="ARBA00023125"/>
    </source>
</evidence>
<keyword evidence="3" id="KW-0804">Transcription</keyword>
<dbReference type="PROSITE" id="PS50932">
    <property type="entry name" value="HTH_LACI_2"/>
    <property type="match status" value="1"/>
</dbReference>
<dbReference type="GO" id="GO:0003700">
    <property type="term" value="F:DNA-binding transcription factor activity"/>
    <property type="evidence" value="ECO:0007669"/>
    <property type="project" value="TreeGrafter"/>
</dbReference>
<keyword evidence="2 5" id="KW-0238">DNA-binding</keyword>
<organism evidence="5 6">
    <name type="scientific">Enterococcus asini</name>
    <dbReference type="NCBI Taxonomy" id="57732"/>
    <lineage>
        <taxon>Bacteria</taxon>
        <taxon>Bacillati</taxon>
        <taxon>Bacillota</taxon>
        <taxon>Bacilli</taxon>
        <taxon>Lactobacillales</taxon>
        <taxon>Enterococcaceae</taxon>
        <taxon>Enterococcus</taxon>
    </lineage>
</organism>
<keyword evidence="1" id="KW-0805">Transcription regulation</keyword>
<dbReference type="SMART" id="SM00354">
    <property type="entry name" value="HTH_LACI"/>
    <property type="match status" value="1"/>
</dbReference>
<evidence type="ECO:0000313" key="6">
    <source>
        <dbReference type="Proteomes" id="UP001256711"/>
    </source>
</evidence>
<dbReference type="PRINTS" id="PR00036">
    <property type="entry name" value="HTHLACI"/>
</dbReference>
<reference evidence="5" key="1">
    <citation type="submission" date="2023-03" db="EMBL/GenBank/DDBJ databases">
        <authorList>
            <person name="Shen W."/>
            <person name="Cai J."/>
        </authorList>
    </citation>
    <scope>NUCLEOTIDE SEQUENCE</scope>
    <source>
        <strain evidence="5">B226-2</strain>
    </source>
</reference>
<dbReference type="SUPFAM" id="SSF47413">
    <property type="entry name" value="lambda repressor-like DNA-binding domains"/>
    <property type="match status" value="1"/>
</dbReference>
<proteinExistence type="predicted"/>
<dbReference type="Pfam" id="PF13377">
    <property type="entry name" value="Peripla_BP_3"/>
    <property type="match status" value="1"/>
</dbReference>
<dbReference type="InterPro" id="IPR010982">
    <property type="entry name" value="Lambda_DNA-bd_dom_sf"/>
</dbReference>
<feature type="domain" description="HTH lacI-type" evidence="4">
    <location>
        <begin position="2"/>
        <end position="58"/>
    </location>
</feature>
<dbReference type="RefSeq" id="WP_270520393.1">
    <property type="nucleotide sequence ID" value="NZ_CAJJLU010000006.1"/>
</dbReference>
<dbReference type="CDD" id="cd01544">
    <property type="entry name" value="PBP1_GalR"/>
    <property type="match status" value="1"/>
</dbReference>
<dbReference type="CDD" id="cd01392">
    <property type="entry name" value="HTH_LacI"/>
    <property type="match status" value="1"/>
</dbReference>
<comment type="caution">
    <text evidence="5">The sequence shown here is derived from an EMBL/GenBank/DDBJ whole genome shotgun (WGS) entry which is preliminary data.</text>
</comment>
<evidence type="ECO:0000256" key="1">
    <source>
        <dbReference type="ARBA" id="ARBA00023015"/>
    </source>
</evidence>
<dbReference type="Proteomes" id="UP001256711">
    <property type="component" value="Unassembled WGS sequence"/>
</dbReference>
<protein>
    <submittedName>
        <fullName evidence="5">LacI family DNA-binding transcriptional regulator</fullName>
    </submittedName>
</protein>
<dbReference type="PANTHER" id="PTHR30146:SF149">
    <property type="entry name" value="HTH-TYPE TRANSCRIPTIONAL REGULATOR EBGR"/>
    <property type="match status" value="1"/>
</dbReference>
<dbReference type="GO" id="GO:0000976">
    <property type="term" value="F:transcription cis-regulatory region binding"/>
    <property type="evidence" value="ECO:0007669"/>
    <property type="project" value="TreeGrafter"/>
</dbReference>
<dbReference type="PROSITE" id="PS00356">
    <property type="entry name" value="HTH_LACI_1"/>
    <property type="match status" value="1"/>
</dbReference>
<gene>
    <name evidence="5" type="ORF">P7H43_05615</name>
</gene>
<accession>A0AAW8TVG0</accession>
<name>A0AAW8TVG0_9ENTE</name>